<comment type="caution">
    <text evidence="1">The sequence shown here is derived from an EMBL/GenBank/DDBJ whole genome shotgun (WGS) entry which is preliminary data.</text>
</comment>
<organism evidence="1 2">
    <name type="scientific">Uliginosibacterium aquaticum</name>
    <dbReference type="NCBI Taxonomy" id="2731212"/>
    <lineage>
        <taxon>Bacteria</taxon>
        <taxon>Pseudomonadati</taxon>
        <taxon>Pseudomonadota</taxon>
        <taxon>Betaproteobacteria</taxon>
        <taxon>Rhodocyclales</taxon>
        <taxon>Zoogloeaceae</taxon>
        <taxon>Uliginosibacterium</taxon>
    </lineage>
</organism>
<reference evidence="1 2" key="1">
    <citation type="submission" date="2020-06" db="EMBL/GenBank/DDBJ databases">
        <title>Draft genome of Uliginosibacterium sp. IMCC34675.</title>
        <authorList>
            <person name="Song J."/>
        </authorList>
    </citation>
    <scope>NUCLEOTIDE SEQUENCE [LARGE SCALE GENOMIC DNA]</scope>
    <source>
        <strain evidence="1 2">IMCC34675</strain>
    </source>
</reference>
<sequence length="115" mass="12803">MPEGVLNTRQINALRALLERRDFTPEDVALLDYHTLSRMPGIGGKSLNIIRGWLAANGLDLANSPDDYRSSLRFCRLQERLVKARRLLEKNGYEVAHTPVDEEGGGVHTTGFSSP</sequence>
<keyword evidence="2" id="KW-1185">Reference proteome</keyword>
<dbReference type="RefSeq" id="WP_170021460.1">
    <property type="nucleotide sequence ID" value="NZ_JABCSC020000002.1"/>
</dbReference>
<dbReference type="Proteomes" id="UP000778523">
    <property type="component" value="Unassembled WGS sequence"/>
</dbReference>
<evidence type="ECO:0000313" key="1">
    <source>
        <dbReference type="EMBL" id="NSL54967.1"/>
    </source>
</evidence>
<evidence type="ECO:0000313" key="2">
    <source>
        <dbReference type="Proteomes" id="UP000778523"/>
    </source>
</evidence>
<dbReference type="EMBL" id="JABCSC020000002">
    <property type="protein sequence ID" value="NSL54967.1"/>
    <property type="molecule type" value="Genomic_DNA"/>
</dbReference>
<gene>
    <name evidence="1" type="ORF">HJ583_008020</name>
</gene>
<accession>A0ABX2IFJ5</accession>
<proteinExistence type="predicted"/>
<name>A0ABX2IFJ5_9RHOO</name>
<evidence type="ECO:0008006" key="3">
    <source>
        <dbReference type="Google" id="ProtNLM"/>
    </source>
</evidence>
<protein>
    <recommendedName>
        <fullName evidence="3">DNA-binding protein</fullName>
    </recommendedName>
</protein>